<dbReference type="Gene3D" id="2.60.120.200">
    <property type="match status" value="1"/>
</dbReference>
<evidence type="ECO:0000259" key="3">
    <source>
        <dbReference type="Pfam" id="PF00139"/>
    </source>
</evidence>
<reference evidence="4 5" key="1">
    <citation type="submission" date="2024-09" db="EMBL/GenBank/DDBJ databases">
        <title>Chromosome-scale assembly of Riccia fluitans.</title>
        <authorList>
            <person name="Paukszto L."/>
            <person name="Sawicki J."/>
            <person name="Karawczyk K."/>
            <person name="Piernik-Szablinska J."/>
            <person name="Szczecinska M."/>
            <person name="Mazdziarz M."/>
        </authorList>
    </citation>
    <scope>NUCLEOTIDE SEQUENCE [LARGE SCALE GENOMIC DNA]</scope>
    <source>
        <strain evidence="4">Rf_01</strain>
        <tissue evidence="4">Aerial parts of the thallus</tissue>
    </source>
</reference>
<evidence type="ECO:0000313" key="5">
    <source>
        <dbReference type="Proteomes" id="UP001605036"/>
    </source>
</evidence>
<dbReference type="Proteomes" id="UP001605036">
    <property type="component" value="Unassembled WGS sequence"/>
</dbReference>
<dbReference type="GO" id="GO:0030246">
    <property type="term" value="F:carbohydrate binding"/>
    <property type="evidence" value="ECO:0007669"/>
    <property type="project" value="UniProtKB-KW"/>
</dbReference>
<proteinExistence type="inferred from homology"/>
<dbReference type="Pfam" id="PF00139">
    <property type="entry name" value="Lectin_legB"/>
    <property type="match status" value="1"/>
</dbReference>
<protein>
    <recommendedName>
        <fullName evidence="3">Legume lectin domain-containing protein</fullName>
    </recommendedName>
</protein>
<evidence type="ECO:0000313" key="4">
    <source>
        <dbReference type="EMBL" id="KAL2632561.1"/>
    </source>
</evidence>
<dbReference type="EMBL" id="JBHFFA010000003">
    <property type="protein sequence ID" value="KAL2632561.1"/>
    <property type="molecule type" value="Genomic_DNA"/>
</dbReference>
<dbReference type="InterPro" id="IPR019825">
    <property type="entry name" value="Lectin_legB_Mn/Ca_BS"/>
</dbReference>
<dbReference type="InterPro" id="IPR050258">
    <property type="entry name" value="Leguminous_Lectin"/>
</dbReference>
<dbReference type="AlphaFoldDB" id="A0ABD1YP59"/>
<organism evidence="4 5">
    <name type="scientific">Riccia fluitans</name>
    <dbReference type="NCBI Taxonomy" id="41844"/>
    <lineage>
        <taxon>Eukaryota</taxon>
        <taxon>Viridiplantae</taxon>
        <taxon>Streptophyta</taxon>
        <taxon>Embryophyta</taxon>
        <taxon>Marchantiophyta</taxon>
        <taxon>Marchantiopsida</taxon>
        <taxon>Marchantiidae</taxon>
        <taxon>Marchantiales</taxon>
        <taxon>Ricciaceae</taxon>
        <taxon>Riccia</taxon>
    </lineage>
</organism>
<keyword evidence="5" id="KW-1185">Reference proteome</keyword>
<dbReference type="PANTHER" id="PTHR32401">
    <property type="entry name" value="CONCANAVALIN A-LIKE LECTIN FAMILY PROTEIN"/>
    <property type="match status" value="1"/>
</dbReference>
<gene>
    <name evidence="4" type="ORF">R1flu_004040</name>
</gene>
<dbReference type="PROSITE" id="PS00307">
    <property type="entry name" value="LECTIN_LEGUME_BETA"/>
    <property type="match status" value="1"/>
</dbReference>
<sequence>MVDYILLPEPPETRGEPPLSTRISADGSISLLEFQANVRRKLDIDVNQAEVVIAVLTSLDLAYRVREDSLFIPSLLEKDLVPVHWLIHNNVVAENASPDGADCVTLQCPRHYKGIPSRREEEPAGESATQMSFTFASFSETDRSNLKFVFDADIKENAKEIELTPSNTALINAMGFCDEKGKIFYKDSIQMRAKSGPAVFSFSTCFTFLIRSENQSNTGDGLAFVLAADPYFEGDEGGQFGIFKTGPTHTATVAVEFDTFKNDNLMDIDANHVGVDIDNALSVLSASASAVNITLQDGRPITAWIDYLADLTVIEVRISDENVKPLHPLIEGSLDLSSILASKMWVGFSASTHELAH</sequence>
<comment type="similarity">
    <text evidence="1">Belongs to the leguminous lectin family.</text>
</comment>
<accession>A0ABD1YP59</accession>
<name>A0ABD1YP59_9MARC</name>
<dbReference type="PANTHER" id="PTHR32401:SF49">
    <property type="entry name" value="OS10G0129200 PROTEIN"/>
    <property type="match status" value="1"/>
</dbReference>
<evidence type="ECO:0000256" key="1">
    <source>
        <dbReference type="ARBA" id="ARBA00007606"/>
    </source>
</evidence>
<keyword evidence="2" id="KW-0430">Lectin</keyword>
<dbReference type="CDD" id="cd06899">
    <property type="entry name" value="lectin_legume_LecRK_Arcelin_ConA"/>
    <property type="match status" value="1"/>
</dbReference>
<dbReference type="InterPro" id="IPR001220">
    <property type="entry name" value="Legume_lectin_dom"/>
</dbReference>
<feature type="domain" description="Legume lectin" evidence="3">
    <location>
        <begin position="131"/>
        <end position="354"/>
    </location>
</feature>
<comment type="caution">
    <text evidence="4">The sequence shown here is derived from an EMBL/GenBank/DDBJ whole genome shotgun (WGS) entry which is preliminary data.</text>
</comment>
<dbReference type="SUPFAM" id="SSF49899">
    <property type="entry name" value="Concanavalin A-like lectins/glucanases"/>
    <property type="match status" value="1"/>
</dbReference>
<dbReference type="InterPro" id="IPR013320">
    <property type="entry name" value="ConA-like_dom_sf"/>
</dbReference>
<evidence type="ECO:0000256" key="2">
    <source>
        <dbReference type="ARBA" id="ARBA00022734"/>
    </source>
</evidence>